<dbReference type="Pfam" id="PF13185">
    <property type="entry name" value="GAF_2"/>
    <property type="match status" value="1"/>
</dbReference>
<dbReference type="PANTHER" id="PTHR21021">
    <property type="entry name" value="GAF/PUTATIVE CYTOSKELETAL PROTEIN"/>
    <property type="match status" value="1"/>
</dbReference>
<dbReference type="InterPro" id="IPR003018">
    <property type="entry name" value="GAF"/>
</dbReference>
<dbReference type="SUPFAM" id="SSF55781">
    <property type="entry name" value="GAF domain-like"/>
    <property type="match status" value="1"/>
</dbReference>
<reference evidence="3" key="1">
    <citation type="submission" date="2021-12" db="EMBL/GenBank/DDBJ databases">
        <title>Discovery of the Pendulisporaceae a myxobacterial family with distinct sporulation behavior and unique specialized metabolism.</title>
        <authorList>
            <person name="Garcia R."/>
            <person name="Popoff A."/>
            <person name="Bader C.D."/>
            <person name="Loehr J."/>
            <person name="Walesch S."/>
            <person name="Walt C."/>
            <person name="Boldt J."/>
            <person name="Bunk B."/>
            <person name="Haeckl F.J.F.P.J."/>
            <person name="Gunesch A.P."/>
            <person name="Birkelbach J."/>
            <person name="Nuebel U."/>
            <person name="Pietschmann T."/>
            <person name="Bach T."/>
            <person name="Mueller R."/>
        </authorList>
    </citation>
    <scope>NUCLEOTIDE SEQUENCE</scope>
    <source>
        <strain evidence="3">MSr11367</strain>
    </source>
</reference>
<accession>A0ABZ2KUV9</accession>
<evidence type="ECO:0000313" key="4">
    <source>
        <dbReference type="Proteomes" id="UP001374803"/>
    </source>
</evidence>
<dbReference type="Gene3D" id="3.30.450.40">
    <property type="match status" value="1"/>
</dbReference>
<gene>
    <name evidence="3" type="ORF">LVJ94_29760</name>
</gene>
<dbReference type="PROSITE" id="PS01320">
    <property type="entry name" value="UPF0067"/>
    <property type="match status" value="1"/>
</dbReference>
<feature type="domain" description="GAF" evidence="2">
    <location>
        <begin position="77"/>
        <end position="199"/>
    </location>
</feature>
<evidence type="ECO:0000256" key="1">
    <source>
        <dbReference type="ARBA" id="ARBA00038454"/>
    </source>
</evidence>
<proteinExistence type="inferred from homology"/>
<comment type="similarity">
    <text evidence="1">Belongs to the free Met sulfoxide reductase family.</text>
</comment>
<organism evidence="3 4">
    <name type="scientific">Pendulispora rubella</name>
    <dbReference type="NCBI Taxonomy" id="2741070"/>
    <lineage>
        <taxon>Bacteria</taxon>
        <taxon>Pseudomonadati</taxon>
        <taxon>Myxococcota</taxon>
        <taxon>Myxococcia</taxon>
        <taxon>Myxococcales</taxon>
        <taxon>Sorangiineae</taxon>
        <taxon>Pendulisporaceae</taxon>
        <taxon>Pendulispora</taxon>
    </lineage>
</organism>
<dbReference type="RefSeq" id="WP_394830702.1">
    <property type="nucleotide sequence ID" value="NZ_CP089929.1"/>
</dbReference>
<dbReference type="InterPro" id="IPR000614">
    <property type="entry name" value="FRMsr_CS"/>
</dbReference>
<sequence>MLPPLVLSLNRRRIDRLLRAAYAILTAMSEGIALPSLTSLDIRRGELLPESNRLERLDVALPQILAAVDGETDPIVIQATLSALLWETLPQTSWVGFYRRVAAQTLAVGPYQGPMGCLRIDFRRGVCGACARNNETQLVPDVRVFPDHIACDDATLSELVLPVRDGDGRVQAVLDLDARMLSGFSQAEATRLETLLSQAFPKSVLWPTWD</sequence>
<protein>
    <submittedName>
        <fullName evidence="3">GAF domain-containing protein</fullName>
    </submittedName>
</protein>
<name>A0ABZ2KUV9_9BACT</name>
<dbReference type="InterPro" id="IPR051330">
    <property type="entry name" value="Phosphatase_reg/MetRdx"/>
</dbReference>
<dbReference type="InterPro" id="IPR029016">
    <property type="entry name" value="GAF-like_dom_sf"/>
</dbReference>
<dbReference type="Proteomes" id="UP001374803">
    <property type="component" value="Chromosome"/>
</dbReference>
<evidence type="ECO:0000259" key="2">
    <source>
        <dbReference type="Pfam" id="PF13185"/>
    </source>
</evidence>
<keyword evidence="4" id="KW-1185">Reference proteome</keyword>
<evidence type="ECO:0000313" key="3">
    <source>
        <dbReference type="EMBL" id="WXB01094.1"/>
    </source>
</evidence>
<dbReference type="PANTHER" id="PTHR21021:SF15">
    <property type="entry name" value="FREE METHIONINE-R-SULFOXIDE REDUCTASE"/>
    <property type="match status" value="1"/>
</dbReference>
<dbReference type="EMBL" id="CP089983">
    <property type="protein sequence ID" value="WXB01094.1"/>
    <property type="molecule type" value="Genomic_DNA"/>
</dbReference>